<dbReference type="AlphaFoldDB" id="A0A840MNR2"/>
<evidence type="ECO:0000313" key="2">
    <source>
        <dbReference type="Proteomes" id="UP000575898"/>
    </source>
</evidence>
<keyword evidence="2" id="KW-1185">Reference proteome</keyword>
<proteinExistence type="predicted"/>
<organism evidence="1 2">
    <name type="scientific">Chitinivorax tropicus</name>
    <dbReference type="NCBI Taxonomy" id="714531"/>
    <lineage>
        <taxon>Bacteria</taxon>
        <taxon>Pseudomonadati</taxon>
        <taxon>Pseudomonadota</taxon>
        <taxon>Betaproteobacteria</taxon>
        <taxon>Chitinivorax</taxon>
    </lineage>
</organism>
<dbReference type="EMBL" id="JACHHY010000010">
    <property type="protein sequence ID" value="MBB5018647.1"/>
    <property type="molecule type" value="Genomic_DNA"/>
</dbReference>
<accession>A0A840MNR2</accession>
<sequence length="47" mass="5440">MTDNEFSCYSCFLGKRSRAFRLAVVGLRWHGRVARVDLIQAPLTERL</sequence>
<gene>
    <name evidence="1" type="ORF">HNQ59_001938</name>
</gene>
<dbReference type="Proteomes" id="UP000575898">
    <property type="component" value="Unassembled WGS sequence"/>
</dbReference>
<comment type="caution">
    <text evidence="1">The sequence shown here is derived from an EMBL/GenBank/DDBJ whole genome shotgun (WGS) entry which is preliminary data.</text>
</comment>
<protein>
    <submittedName>
        <fullName evidence="1">Uncharacterized protein</fullName>
    </submittedName>
</protein>
<name>A0A840MNR2_9PROT</name>
<reference evidence="1 2" key="1">
    <citation type="submission" date="2020-08" db="EMBL/GenBank/DDBJ databases">
        <title>Genomic Encyclopedia of Type Strains, Phase IV (KMG-IV): sequencing the most valuable type-strain genomes for metagenomic binning, comparative biology and taxonomic classification.</title>
        <authorList>
            <person name="Goeker M."/>
        </authorList>
    </citation>
    <scope>NUCLEOTIDE SEQUENCE [LARGE SCALE GENOMIC DNA]</scope>
    <source>
        <strain evidence="1 2">DSM 27165</strain>
    </source>
</reference>
<evidence type="ECO:0000313" key="1">
    <source>
        <dbReference type="EMBL" id="MBB5018647.1"/>
    </source>
</evidence>